<name>A0AAW1H1T2_SAPOF</name>
<comment type="subcellular location">
    <subcellularLocation>
        <location evidence="1">Secreted</location>
    </subcellularLocation>
</comment>
<keyword evidence="4" id="KW-0964">Secreted</keyword>
<evidence type="ECO:0000256" key="3">
    <source>
        <dbReference type="ARBA" id="ARBA00022471"/>
    </source>
</evidence>
<gene>
    <name evidence="6" type="ORF">RND81_13G178100</name>
</gene>
<dbReference type="EMBL" id="JBDFQZ010000013">
    <property type="protein sequence ID" value="KAK9670110.1"/>
    <property type="molecule type" value="Genomic_DNA"/>
</dbReference>
<dbReference type="Pfam" id="PF05938">
    <property type="entry name" value="Self-incomp_S1"/>
    <property type="match status" value="1"/>
</dbReference>
<evidence type="ECO:0000313" key="7">
    <source>
        <dbReference type="Proteomes" id="UP001443914"/>
    </source>
</evidence>
<evidence type="ECO:0000256" key="4">
    <source>
        <dbReference type="ARBA" id="ARBA00022525"/>
    </source>
</evidence>
<organism evidence="6 7">
    <name type="scientific">Saponaria officinalis</name>
    <name type="common">Common soapwort</name>
    <name type="synonym">Lychnis saponaria</name>
    <dbReference type="NCBI Taxonomy" id="3572"/>
    <lineage>
        <taxon>Eukaryota</taxon>
        <taxon>Viridiplantae</taxon>
        <taxon>Streptophyta</taxon>
        <taxon>Embryophyta</taxon>
        <taxon>Tracheophyta</taxon>
        <taxon>Spermatophyta</taxon>
        <taxon>Magnoliopsida</taxon>
        <taxon>eudicotyledons</taxon>
        <taxon>Gunneridae</taxon>
        <taxon>Pentapetalae</taxon>
        <taxon>Caryophyllales</taxon>
        <taxon>Caryophyllaceae</taxon>
        <taxon>Caryophylleae</taxon>
        <taxon>Saponaria</taxon>
    </lineage>
</organism>
<evidence type="ECO:0000256" key="1">
    <source>
        <dbReference type="ARBA" id="ARBA00004613"/>
    </source>
</evidence>
<evidence type="ECO:0000256" key="2">
    <source>
        <dbReference type="ARBA" id="ARBA00005581"/>
    </source>
</evidence>
<evidence type="ECO:0000256" key="5">
    <source>
        <dbReference type="ARBA" id="ARBA00022729"/>
    </source>
</evidence>
<dbReference type="GO" id="GO:0005576">
    <property type="term" value="C:extracellular region"/>
    <property type="evidence" value="ECO:0007669"/>
    <property type="project" value="UniProtKB-SubCell"/>
</dbReference>
<keyword evidence="3" id="KW-0713">Self-incompatibility</keyword>
<comment type="similarity">
    <text evidence="2">Belongs to the plant self-incompatibility (S1) protein family.</text>
</comment>
<dbReference type="InterPro" id="IPR010264">
    <property type="entry name" value="Self-incomp_S1"/>
</dbReference>
<keyword evidence="5" id="KW-0732">Signal</keyword>
<comment type="caution">
    <text evidence="6">The sequence shown here is derived from an EMBL/GenBank/DDBJ whole genome shotgun (WGS) entry which is preliminary data.</text>
</comment>
<sequence>MVFAPTYVICYSPWPWIRYHIAVTNWMSSETLETHCFSEHDKHDRNIPVYENLSWSFKTPIRTGYHCDIYRLDMHIRFVAFEDSPDFIDEGCGGRHCFWNATNEGIALKNLKSGKYVLAQTWRSRDKMKKISKLLI</sequence>
<reference evidence="6" key="1">
    <citation type="submission" date="2024-03" db="EMBL/GenBank/DDBJ databases">
        <title>WGS assembly of Saponaria officinalis var. Norfolk2.</title>
        <authorList>
            <person name="Jenkins J."/>
            <person name="Shu S."/>
            <person name="Grimwood J."/>
            <person name="Barry K."/>
            <person name="Goodstein D."/>
            <person name="Schmutz J."/>
            <person name="Leebens-Mack J."/>
            <person name="Osbourn A."/>
        </authorList>
    </citation>
    <scope>NUCLEOTIDE SEQUENCE [LARGE SCALE GENOMIC DNA]</scope>
    <source>
        <strain evidence="6">JIC</strain>
    </source>
</reference>
<proteinExistence type="inferred from homology"/>
<accession>A0AAW1H1T2</accession>
<dbReference type="Proteomes" id="UP001443914">
    <property type="component" value="Unassembled WGS sequence"/>
</dbReference>
<keyword evidence="7" id="KW-1185">Reference proteome</keyword>
<dbReference type="GO" id="GO:0060320">
    <property type="term" value="P:rejection of self pollen"/>
    <property type="evidence" value="ECO:0007669"/>
    <property type="project" value="UniProtKB-KW"/>
</dbReference>
<dbReference type="AlphaFoldDB" id="A0AAW1H1T2"/>
<evidence type="ECO:0008006" key="8">
    <source>
        <dbReference type="Google" id="ProtNLM"/>
    </source>
</evidence>
<protein>
    <recommendedName>
        <fullName evidence="8">S-protein homolog</fullName>
    </recommendedName>
</protein>
<evidence type="ECO:0000313" key="6">
    <source>
        <dbReference type="EMBL" id="KAK9670110.1"/>
    </source>
</evidence>